<evidence type="ECO:0000256" key="2">
    <source>
        <dbReference type="ARBA" id="ARBA00023125"/>
    </source>
</evidence>
<dbReference type="InterPro" id="IPR050109">
    <property type="entry name" value="HTH-type_TetR-like_transc_reg"/>
</dbReference>
<dbReference type="Gene3D" id="1.10.357.10">
    <property type="entry name" value="Tetracycline Repressor, domain 2"/>
    <property type="match status" value="1"/>
</dbReference>
<keyword evidence="2 4" id="KW-0238">DNA-binding</keyword>
<reference evidence="7" key="1">
    <citation type="submission" date="2023-08" db="EMBL/GenBank/DDBJ databases">
        <title>The draft genome of Tsukamurella strandjordii strain 050030.</title>
        <authorList>
            <person name="Zhao F."/>
            <person name="Feng Y."/>
            <person name="Zong Z."/>
        </authorList>
    </citation>
    <scope>NUCLEOTIDE SEQUENCE</scope>
    <source>
        <strain evidence="7">050030</strain>
    </source>
</reference>
<dbReference type="RefSeq" id="WP_255585785.1">
    <property type="nucleotide sequence ID" value="NZ_BAAAII010000005.1"/>
</dbReference>
<dbReference type="PRINTS" id="PR00455">
    <property type="entry name" value="HTHTETR"/>
</dbReference>
<proteinExistence type="predicted"/>
<feature type="compositionally biased region" description="Basic and acidic residues" evidence="5">
    <location>
        <begin position="11"/>
        <end position="20"/>
    </location>
</feature>
<dbReference type="PANTHER" id="PTHR30055">
    <property type="entry name" value="HTH-TYPE TRANSCRIPTIONAL REGULATOR RUTR"/>
    <property type="match status" value="1"/>
</dbReference>
<dbReference type="Proteomes" id="UP001178281">
    <property type="component" value="Unassembled WGS sequence"/>
</dbReference>
<evidence type="ECO:0000256" key="3">
    <source>
        <dbReference type="ARBA" id="ARBA00023163"/>
    </source>
</evidence>
<accession>A0AA90SKI0</accession>
<dbReference type="SUPFAM" id="SSF46689">
    <property type="entry name" value="Homeodomain-like"/>
    <property type="match status" value="1"/>
</dbReference>
<feature type="DNA-binding region" description="H-T-H motif" evidence="4">
    <location>
        <begin position="41"/>
        <end position="60"/>
    </location>
</feature>
<feature type="region of interest" description="Disordered" evidence="5">
    <location>
        <begin position="1"/>
        <end position="20"/>
    </location>
</feature>
<comment type="caution">
    <text evidence="7">The sequence shown here is derived from an EMBL/GenBank/DDBJ whole genome shotgun (WGS) entry which is preliminary data.</text>
</comment>
<protein>
    <submittedName>
        <fullName evidence="7">Helix-turn-helix domain-containing protein</fullName>
    </submittedName>
</protein>
<name>A0AA90SKI0_9ACTN</name>
<evidence type="ECO:0000313" key="7">
    <source>
        <dbReference type="EMBL" id="MDP0397268.1"/>
    </source>
</evidence>
<sequence>MIDGSSRPPRRTQEQRREATRTALLDATIESLAEVGYTGMTTRAVAARAGVTHGAQQHHYGTKLALADAALKRFAESLATDGPAARQAKTLDEDPARSEWERCGELLDAIWALYSQPIIGTIAEMLALSRTDADIRERMAENSTVAHLITRTTGAMALPVLGRIEGFGEWILTAVTAMRGLQMLEPLRLDGDAALTWTSMRRDLIAALRVRADEAGVTV</sequence>
<dbReference type="AlphaFoldDB" id="A0AA90SKI0"/>
<dbReference type="PROSITE" id="PS50977">
    <property type="entry name" value="HTH_TETR_2"/>
    <property type="match status" value="1"/>
</dbReference>
<feature type="domain" description="HTH tetR-type" evidence="6">
    <location>
        <begin position="18"/>
        <end position="78"/>
    </location>
</feature>
<evidence type="ECO:0000256" key="5">
    <source>
        <dbReference type="SAM" id="MobiDB-lite"/>
    </source>
</evidence>
<dbReference type="PANTHER" id="PTHR30055:SF234">
    <property type="entry name" value="HTH-TYPE TRANSCRIPTIONAL REGULATOR BETI"/>
    <property type="match status" value="1"/>
</dbReference>
<gene>
    <name evidence="7" type="ORF">Q7X28_04955</name>
</gene>
<keyword evidence="8" id="KW-1185">Reference proteome</keyword>
<dbReference type="EMBL" id="JAUTIX010000002">
    <property type="protein sequence ID" value="MDP0397268.1"/>
    <property type="molecule type" value="Genomic_DNA"/>
</dbReference>
<evidence type="ECO:0000256" key="1">
    <source>
        <dbReference type="ARBA" id="ARBA00023015"/>
    </source>
</evidence>
<evidence type="ECO:0000256" key="4">
    <source>
        <dbReference type="PROSITE-ProRule" id="PRU00335"/>
    </source>
</evidence>
<dbReference type="GO" id="GO:0003700">
    <property type="term" value="F:DNA-binding transcription factor activity"/>
    <property type="evidence" value="ECO:0007669"/>
    <property type="project" value="TreeGrafter"/>
</dbReference>
<dbReference type="InterPro" id="IPR001647">
    <property type="entry name" value="HTH_TetR"/>
</dbReference>
<organism evidence="7 8">
    <name type="scientific">Tsukamurella strandjordii</name>
    <dbReference type="NCBI Taxonomy" id="147577"/>
    <lineage>
        <taxon>Bacteria</taxon>
        <taxon>Bacillati</taxon>
        <taxon>Actinomycetota</taxon>
        <taxon>Actinomycetes</taxon>
        <taxon>Mycobacteriales</taxon>
        <taxon>Tsukamurellaceae</taxon>
        <taxon>Tsukamurella</taxon>
    </lineage>
</organism>
<keyword evidence="3" id="KW-0804">Transcription</keyword>
<keyword evidence="1" id="KW-0805">Transcription regulation</keyword>
<evidence type="ECO:0000313" key="8">
    <source>
        <dbReference type="Proteomes" id="UP001178281"/>
    </source>
</evidence>
<dbReference type="InterPro" id="IPR009057">
    <property type="entry name" value="Homeodomain-like_sf"/>
</dbReference>
<evidence type="ECO:0000259" key="6">
    <source>
        <dbReference type="PROSITE" id="PS50977"/>
    </source>
</evidence>
<dbReference type="Pfam" id="PF00440">
    <property type="entry name" value="TetR_N"/>
    <property type="match status" value="1"/>
</dbReference>
<dbReference type="GO" id="GO:0000976">
    <property type="term" value="F:transcription cis-regulatory region binding"/>
    <property type="evidence" value="ECO:0007669"/>
    <property type="project" value="TreeGrafter"/>
</dbReference>